<dbReference type="Proteomes" id="UP000034299">
    <property type="component" value="Unassembled WGS sequence"/>
</dbReference>
<dbReference type="Gene3D" id="3.40.50.2000">
    <property type="entry name" value="Glycogen Phosphorylase B"/>
    <property type="match status" value="2"/>
</dbReference>
<accession>A0A0G0ZJ21</accession>
<sequence>MVEPNSPEELYQALLKILTDDAFANRLGNYGRDWVSKNFQWEKEVEKLADVLMK</sequence>
<gene>
    <name evidence="1" type="ORF">UU69_C0016G0006</name>
</gene>
<evidence type="ECO:0000313" key="2">
    <source>
        <dbReference type="Proteomes" id="UP000034299"/>
    </source>
</evidence>
<comment type="caution">
    <text evidence="1">The sequence shown here is derived from an EMBL/GenBank/DDBJ whole genome shotgun (WGS) entry which is preliminary data.</text>
</comment>
<dbReference type="EMBL" id="LCBP01000016">
    <property type="protein sequence ID" value="KKS12998.1"/>
    <property type="molecule type" value="Genomic_DNA"/>
</dbReference>
<dbReference type="SUPFAM" id="SSF53756">
    <property type="entry name" value="UDP-Glycosyltransferase/glycogen phosphorylase"/>
    <property type="match status" value="1"/>
</dbReference>
<reference evidence="1 2" key="1">
    <citation type="journal article" date="2015" name="Nature">
        <title>rRNA introns, odd ribosomes, and small enigmatic genomes across a large radiation of phyla.</title>
        <authorList>
            <person name="Brown C.T."/>
            <person name="Hug L.A."/>
            <person name="Thomas B.C."/>
            <person name="Sharon I."/>
            <person name="Castelle C.J."/>
            <person name="Singh A."/>
            <person name="Wilkins M.J."/>
            <person name="Williams K.H."/>
            <person name="Banfield J.F."/>
        </authorList>
    </citation>
    <scope>NUCLEOTIDE SEQUENCE [LARGE SCALE GENOMIC DNA]</scope>
</reference>
<evidence type="ECO:0000313" key="1">
    <source>
        <dbReference type="EMBL" id="KKS12998.1"/>
    </source>
</evidence>
<protein>
    <recommendedName>
        <fullName evidence="3">Glycosyl transferase group 1</fullName>
    </recommendedName>
</protein>
<organism evidence="1 2">
    <name type="scientific">Candidatus Magasanikbacteria bacterium GW2011_GWA2_41_55</name>
    <dbReference type="NCBI Taxonomy" id="1619038"/>
    <lineage>
        <taxon>Bacteria</taxon>
        <taxon>Candidatus Magasanikiibacteriota</taxon>
    </lineage>
</organism>
<dbReference type="AlphaFoldDB" id="A0A0G0ZJ21"/>
<name>A0A0G0ZJ21_9BACT</name>
<evidence type="ECO:0008006" key="3">
    <source>
        <dbReference type="Google" id="ProtNLM"/>
    </source>
</evidence>
<proteinExistence type="predicted"/>